<accession>G0LJP8</accession>
<proteinExistence type="predicted"/>
<reference evidence="1 2" key="1">
    <citation type="journal article" date="2011" name="PLoS ONE">
        <title>Haloquadratum walsbyi: limited diversity in a global pond.</title>
        <authorList>
            <person name="Dyall-Smith M."/>
            <person name="Pfeiffer F."/>
            <person name="Klee K."/>
            <person name="Palm P."/>
            <person name="Gross K."/>
            <person name="Schuster S.C."/>
            <person name="Rampp M."/>
            <person name="Oesterhelt D."/>
        </authorList>
    </citation>
    <scope>NUCLEOTIDE SEQUENCE [LARGE SCALE GENOMIC DNA]</scope>
    <source>
        <strain evidence="2">DSM 16854 / JCM 12705 / C23</strain>
    </source>
</reference>
<dbReference type="AlphaFoldDB" id="G0LJP8"/>
<evidence type="ECO:0000313" key="2">
    <source>
        <dbReference type="Proteomes" id="UP000007954"/>
    </source>
</evidence>
<dbReference type="Proteomes" id="UP000007954">
    <property type="component" value="Chromosome"/>
</dbReference>
<dbReference type="KEGG" id="hwc:Hqrw_3201"/>
<protein>
    <submittedName>
        <fullName evidence="1">Uncharacterized protein</fullName>
    </submittedName>
</protein>
<name>G0LJP8_HALWC</name>
<organism evidence="1 2">
    <name type="scientific">Haloquadratum walsbyi (strain DSM 16854 / JCM 12705 / C23)</name>
    <dbReference type="NCBI Taxonomy" id="768065"/>
    <lineage>
        <taxon>Archaea</taxon>
        <taxon>Methanobacteriati</taxon>
        <taxon>Methanobacteriota</taxon>
        <taxon>Stenosarchaea group</taxon>
        <taxon>Halobacteria</taxon>
        <taxon>Halobacteriales</taxon>
        <taxon>Haloferacaceae</taxon>
        <taxon>Haloquadratum</taxon>
    </lineage>
</organism>
<dbReference type="HOGENOM" id="CLU_2930185_0_0_2"/>
<evidence type="ECO:0000313" key="1">
    <source>
        <dbReference type="EMBL" id="CCC40982.1"/>
    </source>
</evidence>
<dbReference type="EMBL" id="FR746099">
    <property type="protein sequence ID" value="CCC40982.1"/>
    <property type="molecule type" value="Genomic_DNA"/>
</dbReference>
<sequence length="60" mass="6564">MLEKFASVTEGRGARVFVEDLRREQLLLLAEDVLDDLHAILRRGSSTPTTADVGVLAPTL</sequence>
<gene>
    <name evidence="1" type="ordered locus">Hqrw_3201</name>
</gene>
<dbReference type="GeneID" id="12448003"/>
<dbReference type="RefSeq" id="WP_014556470.1">
    <property type="nucleotide sequence ID" value="NC_017459.1"/>
</dbReference>